<protein>
    <submittedName>
        <fullName evidence="1">Uncharacterized protein</fullName>
    </submittedName>
</protein>
<reference evidence="1 2" key="1">
    <citation type="journal article" date="2020" name="Cell">
        <title>Large-Scale Comparative Analyses of Tick Genomes Elucidate Their Genetic Diversity and Vector Capacities.</title>
        <authorList>
            <consortium name="Tick Genome and Microbiome Consortium (TIGMIC)"/>
            <person name="Jia N."/>
            <person name="Wang J."/>
            <person name="Shi W."/>
            <person name="Du L."/>
            <person name="Sun Y."/>
            <person name="Zhan W."/>
            <person name="Jiang J.F."/>
            <person name="Wang Q."/>
            <person name="Zhang B."/>
            <person name="Ji P."/>
            <person name="Bell-Sakyi L."/>
            <person name="Cui X.M."/>
            <person name="Yuan T.T."/>
            <person name="Jiang B.G."/>
            <person name="Yang W.F."/>
            <person name="Lam T.T."/>
            <person name="Chang Q.C."/>
            <person name="Ding S.J."/>
            <person name="Wang X.J."/>
            <person name="Zhu J.G."/>
            <person name="Ruan X.D."/>
            <person name="Zhao L."/>
            <person name="Wei J.T."/>
            <person name="Ye R.Z."/>
            <person name="Que T.C."/>
            <person name="Du C.H."/>
            <person name="Zhou Y.H."/>
            <person name="Cheng J.X."/>
            <person name="Dai P.F."/>
            <person name="Guo W.B."/>
            <person name="Han X.H."/>
            <person name="Huang E.J."/>
            <person name="Li L.F."/>
            <person name="Wei W."/>
            <person name="Gao Y.C."/>
            <person name="Liu J.Z."/>
            <person name="Shao H.Z."/>
            <person name="Wang X."/>
            <person name="Wang C.C."/>
            <person name="Yang T.C."/>
            <person name="Huo Q.B."/>
            <person name="Li W."/>
            <person name="Chen H.Y."/>
            <person name="Chen S.E."/>
            <person name="Zhou L.G."/>
            <person name="Ni X.B."/>
            <person name="Tian J.H."/>
            <person name="Sheng Y."/>
            <person name="Liu T."/>
            <person name="Pan Y.S."/>
            <person name="Xia L.Y."/>
            <person name="Li J."/>
            <person name="Zhao F."/>
            <person name="Cao W.C."/>
        </authorList>
    </citation>
    <scope>NUCLEOTIDE SEQUENCE [LARGE SCALE GENOMIC DNA]</scope>
    <source>
        <strain evidence="1">Iper-2018</strain>
    </source>
</reference>
<sequence>MWLPAYCNNLECVPISKVDFSSATAKKRRIDEARPSHLQALRSPKPAASRPDDQQWAQFLADVSSAGTKPAFLSLVDDYAEQYEPTASKYKTAVLCNMHKKGVQPSWDIILKECEKVASGIHIEPKTVK</sequence>
<keyword evidence="2" id="KW-1185">Reference proteome</keyword>
<name>A0AC60PGW0_IXOPE</name>
<dbReference type="Proteomes" id="UP000805193">
    <property type="component" value="Unassembled WGS sequence"/>
</dbReference>
<evidence type="ECO:0000313" key="1">
    <source>
        <dbReference type="EMBL" id="KAG0419543.1"/>
    </source>
</evidence>
<dbReference type="EMBL" id="JABSTQ010010610">
    <property type="protein sequence ID" value="KAG0419543.1"/>
    <property type="molecule type" value="Genomic_DNA"/>
</dbReference>
<comment type="caution">
    <text evidence="1">The sequence shown here is derived from an EMBL/GenBank/DDBJ whole genome shotgun (WGS) entry which is preliminary data.</text>
</comment>
<proteinExistence type="predicted"/>
<accession>A0AC60PGW0</accession>
<evidence type="ECO:0000313" key="2">
    <source>
        <dbReference type="Proteomes" id="UP000805193"/>
    </source>
</evidence>
<gene>
    <name evidence="1" type="ORF">HPB47_004032</name>
</gene>
<organism evidence="1 2">
    <name type="scientific">Ixodes persulcatus</name>
    <name type="common">Taiga tick</name>
    <dbReference type="NCBI Taxonomy" id="34615"/>
    <lineage>
        <taxon>Eukaryota</taxon>
        <taxon>Metazoa</taxon>
        <taxon>Ecdysozoa</taxon>
        <taxon>Arthropoda</taxon>
        <taxon>Chelicerata</taxon>
        <taxon>Arachnida</taxon>
        <taxon>Acari</taxon>
        <taxon>Parasitiformes</taxon>
        <taxon>Ixodida</taxon>
        <taxon>Ixodoidea</taxon>
        <taxon>Ixodidae</taxon>
        <taxon>Ixodinae</taxon>
        <taxon>Ixodes</taxon>
    </lineage>
</organism>